<comment type="caution">
    <text evidence="5">The sequence shown here is derived from an EMBL/GenBank/DDBJ whole genome shotgun (WGS) entry which is preliminary data.</text>
</comment>
<dbReference type="InterPro" id="IPR051609">
    <property type="entry name" value="NmrA/Isoflavone_reductase-like"/>
</dbReference>
<evidence type="ECO:0000256" key="2">
    <source>
        <dbReference type="ARBA" id="ARBA00023002"/>
    </source>
</evidence>
<keyword evidence="6" id="KW-1185">Reference proteome</keyword>
<dbReference type="Proteomes" id="UP000799429">
    <property type="component" value="Unassembled WGS sequence"/>
</dbReference>
<dbReference type="Gene3D" id="3.40.50.720">
    <property type="entry name" value="NAD(P)-binding Rossmann-like Domain"/>
    <property type="match status" value="1"/>
</dbReference>
<dbReference type="SUPFAM" id="SSF51735">
    <property type="entry name" value="NAD(P)-binding Rossmann-fold domains"/>
    <property type="match status" value="1"/>
</dbReference>
<sequence length="332" mass="36784">MAPKDRTRPKTQAQVQKPAASTKMMRVAVAGTGGLALSIAYWLMEEATHQLLLLSRSEKPQLAEEYDVEVVDYDDAGSLQHALLGVDTVISTVTGDAQLNLINAAVQCHVRRFMPAEFEGSISRRPVDSQSDPLDRGKGAALQRLEFYRGSIESTVFTCGVFYERFAPHGLAGAGLGIGSGIAGEGAYMVNLRNMMGAAPIYDPLNNLVYICMTSAQDVARFVVRCLDLDEWPRELRMCGERVSVWDLLATIQEVRGPFETGNIAYLTMNDLTTELTLAQHQGDILRLLRTHHLIATVQGRYDFTHPNLTPQIFGVPTEPFRQWLSRTWVGQ</sequence>
<keyword evidence="2" id="KW-0560">Oxidoreductase</keyword>
<reference evidence="5" key="1">
    <citation type="journal article" date="2020" name="Stud. Mycol.">
        <title>101 Dothideomycetes genomes: a test case for predicting lifestyles and emergence of pathogens.</title>
        <authorList>
            <person name="Haridas S."/>
            <person name="Albert R."/>
            <person name="Binder M."/>
            <person name="Bloem J."/>
            <person name="Labutti K."/>
            <person name="Salamov A."/>
            <person name="Andreopoulos B."/>
            <person name="Baker S."/>
            <person name="Barry K."/>
            <person name="Bills G."/>
            <person name="Bluhm B."/>
            <person name="Cannon C."/>
            <person name="Castanera R."/>
            <person name="Culley D."/>
            <person name="Daum C."/>
            <person name="Ezra D."/>
            <person name="Gonzalez J."/>
            <person name="Henrissat B."/>
            <person name="Kuo A."/>
            <person name="Liang C."/>
            <person name="Lipzen A."/>
            <person name="Lutzoni F."/>
            <person name="Magnuson J."/>
            <person name="Mondo S."/>
            <person name="Nolan M."/>
            <person name="Ohm R."/>
            <person name="Pangilinan J."/>
            <person name="Park H.-J."/>
            <person name="Ramirez L."/>
            <person name="Alfaro M."/>
            <person name="Sun H."/>
            <person name="Tritt A."/>
            <person name="Yoshinaga Y."/>
            <person name="Zwiers L.-H."/>
            <person name="Turgeon B."/>
            <person name="Goodwin S."/>
            <person name="Spatafora J."/>
            <person name="Crous P."/>
            <person name="Grigoriev I."/>
        </authorList>
    </citation>
    <scope>NUCLEOTIDE SEQUENCE</scope>
    <source>
        <strain evidence="5">CBS 101060</strain>
    </source>
</reference>
<evidence type="ECO:0000313" key="6">
    <source>
        <dbReference type="Proteomes" id="UP000799429"/>
    </source>
</evidence>
<proteinExistence type="predicted"/>
<dbReference type="Pfam" id="PF05368">
    <property type="entry name" value="NmrA"/>
    <property type="match status" value="1"/>
</dbReference>
<dbReference type="GO" id="GO:0016491">
    <property type="term" value="F:oxidoreductase activity"/>
    <property type="evidence" value="ECO:0007669"/>
    <property type="project" value="UniProtKB-KW"/>
</dbReference>
<evidence type="ECO:0000256" key="1">
    <source>
        <dbReference type="ARBA" id="ARBA00022857"/>
    </source>
</evidence>
<dbReference type="AlphaFoldDB" id="A0A9P4SAY1"/>
<keyword evidence="3" id="KW-0472">Membrane</keyword>
<accession>A0A9P4SAY1</accession>
<dbReference type="InterPro" id="IPR036291">
    <property type="entry name" value="NAD(P)-bd_dom_sf"/>
</dbReference>
<dbReference type="InterPro" id="IPR008030">
    <property type="entry name" value="NmrA-like"/>
</dbReference>
<dbReference type="OrthoDB" id="419598at2759"/>
<keyword evidence="3" id="KW-1133">Transmembrane helix</keyword>
<gene>
    <name evidence="5" type="ORF">M501DRAFT_879715</name>
</gene>
<keyword evidence="1" id="KW-0521">NADP</keyword>
<evidence type="ECO:0000259" key="4">
    <source>
        <dbReference type="Pfam" id="PF05368"/>
    </source>
</evidence>
<dbReference type="PANTHER" id="PTHR47706:SF5">
    <property type="entry name" value="ISOFLAVONE REDUCTASE"/>
    <property type="match status" value="1"/>
</dbReference>
<protein>
    <submittedName>
        <fullName evidence="5">Isoflavone reductase family protein</fullName>
    </submittedName>
</protein>
<evidence type="ECO:0000256" key="3">
    <source>
        <dbReference type="SAM" id="Phobius"/>
    </source>
</evidence>
<dbReference type="PANTHER" id="PTHR47706">
    <property type="entry name" value="NMRA-LIKE FAMILY PROTEIN"/>
    <property type="match status" value="1"/>
</dbReference>
<organism evidence="5 6">
    <name type="scientific">Patellaria atrata CBS 101060</name>
    <dbReference type="NCBI Taxonomy" id="1346257"/>
    <lineage>
        <taxon>Eukaryota</taxon>
        <taxon>Fungi</taxon>
        <taxon>Dikarya</taxon>
        <taxon>Ascomycota</taxon>
        <taxon>Pezizomycotina</taxon>
        <taxon>Dothideomycetes</taxon>
        <taxon>Dothideomycetes incertae sedis</taxon>
        <taxon>Patellariales</taxon>
        <taxon>Patellariaceae</taxon>
        <taxon>Patellaria</taxon>
    </lineage>
</organism>
<evidence type="ECO:0000313" key="5">
    <source>
        <dbReference type="EMBL" id="KAF2838415.1"/>
    </source>
</evidence>
<dbReference type="EMBL" id="MU006097">
    <property type="protein sequence ID" value="KAF2838415.1"/>
    <property type="molecule type" value="Genomic_DNA"/>
</dbReference>
<keyword evidence="3" id="KW-0812">Transmembrane</keyword>
<feature type="transmembrane region" description="Helical" evidence="3">
    <location>
        <begin position="27"/>
        <end position="44"/>
    </location>
</feature>
<name>A0A9P4SAY1_9PEZI</name>
<feature type="domain" description="NmrA-like" evidence="4">
    <location>
        <begin position="29"/>
        <end position="119"/>
    </location>
</feature>